<dbReference type="EMBL" id="MFJL01000027">
    <property type="protein sequence ID" value="OGG14102.1"/>
    <property type="molecule type" value="Genomic_DNA"/>
</dbReference>
<reference evidence="1 2" key="1">
    <citation type="journal article" date="2016" name="Nat. Commun.">
        <title>Thousands of microbial genomes shed light on interconnected biogeochemical processes in an aquifer system.</title>
        <authorList>
            <person name="Anantharaman K."/>
            <person name="Brown C.T."/>
            <person name="Hug L.A."/>
            <person name="Sharon I."/>
            <person name="Castelle C.J."/>
            <person name="Probst A.J."/>
            <person name="Thomas B.C."/>
            <person name="Singh A."/>
            <person name="Wilkins M.J."/>
            <person name="Karaoz U."/>
            <person name="Brodie E.L."/>
            <person name="Williams K.H."/>
            <person name="Hubbard S.S."/>
            <person name="Banfield J.F."/>
        </authorList>
    </citation>
    <scope>NUCLEOTIDE SEQUENCE [LARGE SCALE GENOMIC DNA]</scope>
</reference>
<sequence>MKEIINHPPEKPTAYRYVMDTTGKHIAYLIGSRVTIYDRTYDPEGCRLKKFEEEHKIIDNPPIVNEAIIGIRQI</sequence>
<comment type="caution">
    <text evidence="1">The sequence shown here is derived from an EMBL/GenBank/DDBJ whole genome shotgun (WGS) entry which is preliminary data.</text>
</comment>
<evidence type="ECO:0000313" key="2">
    <source>
        <dbReference type="Proteomes" id="UP000176923"/>
    </source>
</evidence>
<organism evidence="1 2">
    <name type="scientific">Candidatus Gottesmanbacteria bacterium RIFCSPHIGHO2_02_FULL_39_11</name>
    <dbReference type="NCBI Taxonomy" id="1798382"/>
    <lineage>
        <taxon>Bacteria</taxon>
        <taxon>Candidatus Gottesmaniibacteriota</taxon>
    </lineage>
</organism>
<dbReference type="Proteomes" id="UP000176923">
    <property type="component" value="Unassembled WGS sequence"/>
</dbReference>
<accession>A0A1F5ZPR6</accession>
<name>A0A1F5ZPR6_9BACT</name>
<dbReference type="STRING" id="1798382.A3D77_06345"/>
<protein>
    <submittedName>
        <fullName evidence="1">Uncharacterized protein</fullName>
    </submittedName>
</protein>
<gene>
    <name evidence="1" type="ORF">A3D77_06345</name>
</gene>
<evidence type="ECO:0000313" key="1">
    <source>
        <dbReference type="EMBL" id="OGG14102.1"/>
    </source>
</evidence>
<dbReference type="AlphaFoldDB" id="A0A1F5ZPR6"/>
<proteinExistence type="predicted"/>